<reference evidence="9 10" key="3">
    <citation type="submission" date="2019-11" db="EMBL/GenBank/DDBJ databases">
        <title>A de novo genome assembly of a pear dwarfing rootstock.</title>
        <authorList>
            <person name="Wang F."/>
            <person name="Wang J."/>
            <person name="Li S."/>
            <person name="Zhang Y."/>
            <person name="Fang M."/>
            <person name="Ma L."/>
            <person name="Zhao Y."/>
            <person name="Jiang S."/>
        </authorList>
    </citation>
    <scope>NUCLEOTIDE SEQUENCE [LARGE SCALE GENOMIC DNA]</scope>
    <source>
        <strain evidence="9">S2</strain>
        <tissue evidence="9">Leaf</tissue>
    </source>
</reference>
<dbReference type="GO" id="GO:0004252">
    <property type="term" value="F:serine-type endopeptidase activity"/>
    <property type="evidence" value="ECO:0007669"/>
    <property type="project" value="InterPro"/>
</dbReference>
<dbReference type="PROSITE" id="PS00138">
    <property type="entry name" value="SUBTILASE_SER"/>
    <property type="match status" value="1"/>
</dbReference>
<dbReference type="SUPFAM" id="SSF52743">
    <property type="entry name" value="Subtilisin-like"/>
    <property type="match status" value="1"/>
</dbReference>
<dbReference type="InterPro" id="IPR045051">
    <property type="entry name" value="SBT"/>
</dbReference>
<dbReference type="Gene3D" id="3.40.50.200">
    <property type="entry name" value="Peptidase S8/S53 domain"/>
    <property type="match status" value="1"/>
</dbReference>
<dbReference type="PROSITE" id="PS51892">
    <property type="entry name" value="SUBTILASE"/>
    <property type="match status" value="1"/>
</dbReference>
<evidence type="ECO:0000313" key="9">
    <source>
        <dbReference type="EMBL" id="KAB2608969.1"/>
    </source>
</evidence>
<dbReference type="AlphaFoldDB" id="A0A5N5G0N7"/>
<dbReference type="InterPro" id="IPR036852">
    <property type="entry name" value="Peptidase_S8/S53_dom_sf"/>
</dbReference>
<dbReference type="Proteomes" id="UP000327157">
    <property type="component" value="Chromosome 14"/>
</dbReference>
<dbReference type="Gene3D" id="2.60.40.2310">
    <property type="match status" value="1"/>
</dbReference>
<dbReference type="InterPro" id="IPR000209">
    <property type="entry name" value="Peptidase_S8/S53_dom"/>
</dbReference>
<dbReference type="Pfam" id="PF00082">
    <property type="entry name" value="Peptidase_S8"/>
    <property type="match status" value="1"/>
</dbReference>
<evidence type="ECO:0000256" key="1">
    <source>
        <dbReference type="ARBA" id="ARBA00004613"/>
    </source>
</evidence>
<keyword evidence="4" id="KW-0732">Signal</keyword>
<dbReference type="PANTHER" id="PTHR10795">
    <property type="entry name" value="PROPROTEIN CONVERTASE SUBTILISIN/KEXIN"/>
    <property type="match status" value="1"/>
</dbReference>
<keyword evidence="5" id="KW-0378">Hydrolase</keyword>
<comment type="subcellular location">
    <subcellularLocation>
        <location evidence="1">Secreted</location>
    </subcellularLocation>
</comment>
<feature type="domain" description="Peptidase S8/S53" evidence="8">
    <location>
        <begin position="141"/>
        <end position="231"/>
    </location>
</feature>
<proteinExistence type="inferred from homology"/>
<accession>A0A5N5G0N7</accession>
<organism evidence="9 10">
    <name type="scientific">Pyrus ussuriensis x Pyrus communis</name>
    <dbReference type="NCBI Taxonomy" id="2448454"/>
    <lineage>
        <taxon>Eukaryota</taxon>
        <taxon>Viridiplantae</taxon>
        <taxon>Streptophyta</taxon>
        <taxon>Embryophyta</taxon>
        <taxon>Tracheophyta</taxon>
        <taxon>Spermatophyta</taxon>
        <taxon>Magnoliopsida</taxon>
        <taxon>eudicotyledons</taxon>
        <taxon>Gunneridae</taxon>
        <taxon>Pentapetalae</taxon>
        <taxon>rosids</taxon>
        <taxon>fabids</taxon>
        <taxon>Rosales</taxon>
        <taxon>Rosaceae</taxon>
        <taxon>Amygdaloideae</taxon>
        <taxon>Maleae</taxon>
        <taxon>Pyrus</taxon>
    </lineage>
</organism>
<dbReference type="InterPro" id="IPR023828">
    <property type="entry name" value="Peptidase_S8_Ser-AS"/>
</dbReference>
<comment type="caution">
    <text evidence="9">The sequence shown here is derived from an EMBL/GenBank/DDBJ whole genome shotgun (WGS) entry which is preliminary data.</text>
</comment>
<dbReference type="GO" id="GO:0005576">
    <property type="term" value="C:extracellular region"/>
    <property type="evidence" value="ECO:0007669"/>
    <property type="project" value="UniProtKB-SubCell"/>
</dbReference>
<evidence type="ECO:0000259" key="8">
    <source>
        <dbReference type="Pfam" id="PF00082"/>
    </source>
</evidence>
<evidence type="ECO:0000256" key="2">
    <source>
        <dbReference type="ARBA" id="ARBA00011073"/>
    </source>
</evidence>
<evidence type="ECO:0000313" key="10">
    <source>
        <dbReference type="Proteomes" id="UP000327157"/>
    </source>
</evidence>
<dbReference type="OrthoDB" id="1099939at2759"/>
<evidence type="ECO:0000256" key="3">
    <source>
        <dbReference type="ARBA" id="ARBA00022670"/>
    </source>
</evidence>
<evidence type="ECO:0000256" key="5">
    <source>
        <dbReference type="ARBA" id="ARBA00022801"/>
    </source>
</evidence>
<evidence type="ECO:0000256" key="7">
    <source>
        <dbReference type="PROSITE-ProRule" id="PRU01240"/>
    </source>
</evidence>
<sequence>MAGDGEMAGDGGHNCDDGEEYGNCGHGGDDGETVEVKVVIVTWVMMGTCYHMFPFYPSKTAEVISGVHSMGSGNFNCERDCFNGRIEDQSVRRRGEGDTEKQNRTERERCHASNVDFLVMVKRSRSIVELSPSKTLIGKPVSSQVAHFSARGPNSISPAILKPDIAAPGVGILATSSYDPAMDGGFALLSGTSMATPHIAGLVALLKSLQPDWSPAAMKSALVTTAWKTDPFGEPIFAEGAAHKLADLFDYGGGLVNPNKAANPGLIYIMDTNDYINYLCAFGYNTSAISLLVKQATSCPVPKPSILDVNLPSITIPNLSKKSFNTHSKCNKRWSWQVNVQSLN</sequence>
<evidence type="ECO:0000256" key="6">
    <source>
        <dbReference type="ARBA" id="ARBA00022825"/>
    </source>
</evidence>
<gene>
    <name evidence="9" type="ORF">D8674_012137</name>
</gene>
<name>A0A5N5G0N7_9ROSA</name>
<dbReference type="EMBL" id="SMOL01000553">
    <property type="protein sequence ID" value="KAB2608969.1"/>
    <property type="molecule type" value="Genomic_DNA"/>
</dbReference>
<dbReference type="GO" id="GO:0006508">
    <property type="term" value="P:proteolysis"/>
    <property type="evidence" value="ECO:0007669"/>
    <property type="project" value="UniProtKB-KW"/>
</dbReference>
<comment type="caution">
    <text evidence="7">Lacks conserved residue(s) required for the propagation of feature annotation.</text>
</comment>
<comment type="similarity">
    <text evidence="2 7">Belongs to the peptidase S8 family.</text>
</comment>
<evidence type="ECO:0000256" key="4">
    <source>
        <dbReference type="ARBA" id="ARBA00022729"/>
    </source>
</evidence>
<keyword evidence="10" id="KW-1185">Reference proteome</keyword>
<keyword evidence="3 9" id="KW-0645">Protease</keyword>
<reference evidence="10" key="2">
    <citation type="submission" date="2019-10" db="EMBL/GenBank/DDBJ databases">
        <title>A de novo genome assembly of a pear dwarfing rootstock.</title>
        <authorList>
            <person name="Wang F."/>
            <person name="Wang J."/>
            <person name="Li S."/>
            <person name="Zhang Y."/>
            <person name="Fang M."/>
            <person name="Ma L."/>
            <person name="Zhao Y."/>
            <person name="Jiang S."/>
        </authorList>
    </citation>
    <scope>NUCLEOTIDE SEQUENCE [LARGE SCALE GENOMIC DNA]</scope>
</reference>
<keyword evidence="6" id="KW-0720">Serine protease</keyword>
<reference evidence="9 10" key="1">
    <citation type="submission" date="2019-09" db="EMBL/GenBank/DDBJ databases">
        <authorList>
            <person name="Ou C."/>
        </authorList>
    </citation>
    <scope>NUCLEOTIDE SEQUENCE [LARGE SCALE GENOMIC DNA]</scope>
    <source>
        <strain evidence="9">S2</strain>
        <tissue evidence="9">Leaf</tissue>
    </source>
</reference>
<protein>
    <submittedName>
        <fullName evidence="9">Subtilisin-like protease</fullName>
    </submittedName>
</protein>